<dbReference type="Proteomes" id="UP000053989">
    <property type="component" value="Unassembled WGS sequence"/>
</dbReference>
<dbReference type="InParanoid" id="A0A0C3CXD2"/>
<evidence type="ECO:0000313" key="2">
    <source>
        <dbReference type="Proteomes" id="UP000053989"/>
    </source>
</evidence>
<evidence type="ECO:0000313" key="1">
    <source>
        <dbReference type="EMBL" id="KIM53215.1"/>
    </source>
</evidence>
<name>A0A0C3CXD2_9AGAM</name>
<proteinExistence type="predicted"/>
<dbReference type="EMBL" id="KN822187">
    <property type="protein sequence ID" value="KIM53215.1"/>
    <property type="molecule type" value="Genomic_DNA"/>
</dbReference>
<reference evidence="2" key="2">
    <citation type="submission" date="2015-01" db="EMBL/GenBank/DDBJ databases">
        <title>Evolutionary Origins and Diversification of the Mycorrhizal Mutualists.</title>
        <authorList>
            <consortium name="DOE Joint Genome Institute"/>
            <consortium name="Mycorrhizal Genomics Consortium"/>
            <person name="Kohler A."/>
            <person name="Kuo A."/>
            <person name="Nagy L.G."/>
            <person name="Floudas D."/>
            <person name="Copeland A."/>
            <person name="Barry K.W."/>
            <person name="Cichocki N."/>
            <person name="Veneault-Fourrey C."/>
            <person name="LaButti K."/>
            <person name="Lindquist E.A."/>
            <person name="Lipzen A."/>
            <person name="Lundell T."/>
            <person name="Morin E."/>
            <person name="Murat C."/>
            <person name="Riley R."/>
            <person name="Ohm R."/>
            <person name="Sun H."/>
            <person name="Tunlid A."/>
            <person name="Henrissat B."/>
            <person name="Grigoriev I.V."/>
            <person name="Hibbett D.S."/>
            <person name="Martin F."/>
        </authorList>
    </citation>
    <scope>NUCLEOTIDE SEQUENCE [LARGE SCALE GENOMIC DNA]</scope>
    <source>
        <strain evidence="2">Foug A</strain>
    </source>
</reference>
<keyword evidence="2" id="KW-1185">Reference proteome</keyword>
<dbReference type="HOGENOM" id="CLU_032278_0_0_1"/>
<dbReference type="OrthoDB" id="2690833at2759"/>
<gene>
    <name evidence="1" type="ORF">SCLCIDRAFT_139464</name>
</gene>
<accession>A0A0C3CXD2</accession>
<sequence length="300" mass="33401">MRYINGHLPPALQEDRKWTKLMLPALVTWAGSLADPWVIPDQDLMRTLRIIVTTVSPGFQDLTAIRPRTAIFSLAVRRLMVWRSNFGSTTIALVAHFLASSPGDDTEAMDPTAIRETCNDLLDKLSFLYEDLDDQKPENTYQSQFVLQLLAHAHMWSCVGCPDIPRIDTDTLKAHGIKGALSLCCAVLERAIRLFQRGDVHVDDQISTRGKATAKTPLKLNRMTGKESSSALAFSEQNWGACTRQYFMSVSRRDHPVLKQIAMMANTLVLPAMDALEDCSLQGDQMADELVLSAGQRISV</sequence>
<organism evidence="1 2">
    <name type="scientific">Scleroderma citrinum Foug A</name>
    <dbReference type="NCBI Taxonomy" id="1036808"/>
    <lineage>
        <taxon>Eukaryota</taxon>
        <taxon>Fungi</taxon>
        <taxon>Dikarya</taxon>
        <taxon>Basidiomycota</taxon>
        <taxon>Agaricomycotina</taxon>
        <taxon>Agaricomycetes</taxon>
        <taxon>Agaricomycetidae</taxon>
        <taxon>Boletales</taxon>
        <taxon>Sclerodermatineae</taxon>
        <taxon>Sclerodermataceae</taxon>
        <taxon>Scleroderma</taxon>
    </lineage>
</organism>
<reference evidence="1 2" key="1">
    <citation type="submission" date="2014-04" db="EMBL/GenBank/DDBJ databases">
        <authorList>
            <consortium name="DOE Joint Genome Institute"/>
            <person name="Kuo A."/>
            <person name="Kohler A."/>
            <person name="Nagy L.G."/>
            <person name="Floudas D."/>
            <person name="Copeland A."/>
            <person name="Barry K.W."/>
            <person name="Cichocki N."/>
            <person name="Veneault-Fourrey C."/>
            <person name="LaButti K."/>
            <person name="Lindquist E.A."/>
            <person name="Lipzen A."/>
            <person name="Lundell T."/>
            <person name="Morin E."/>
            <person name="Murat C."/>
            <person name="Sun H."/>
            <person name="Tunlid A."/>
            <person name="Henrissat B."/>
            <person name="Grigoriev I.V."/>
            <person name="Hibbett D.S."/>
            <person name="Martin F."/>
            <person name="Nordberg H.P."/>
            <person name="Cantor M.N."/>
            <person name="Hua S.X."/>
        </authorList>
    </citation>
    <scope>NUCLEOTIDE SEQUENCE [LARGE SCALE GENOMIC DNA]</scope>
    <source>
        <strain evidence="1 2">Foug A</strain>
    </source>
</reference>
<dbReference type="AlphaFoldDB" id="A0A0C3CXD2"/>
<protein>
    <submittedName>
        <fullName evidence="1">Uncharacterized protein</fullName>
    </submittedName>
</protein>